<dbReference type="GO" id="GO:0009423">
    <property type="term" value="P:chorismate biosynthetic process"/>
    <property type="evidence" value="ECO:0007669"/>
    <property type="project" value="UniProtKB-UniPathway"/>
</dbReference>
<dbReference type="InterPro" id="IPR006219">
    <property type="entry name" value="DAHP_synth_1"/>
</dbReference>
<evidence type="ECO:0000256" key="6">
    <source>
        <dbReference type="ARBA" id="ARBA00023141"/>
    </source>
</evidence>
<evidence type="ECO:0000256" key="3">
    <source>
        <dbReference type="ARBA" id="ARBA00007985"/>
    </source>
</evidence>
<dbReference type="NCBIfam" id="TIGR00034">
    <property type="entry name" value="aroFGH"/>
    <property type="match status" value="1"/>
</dbReference>
<evidence type="ECO:0000313" key="10">
    <source>
        <dbReference type="EMBL" id="PQA35896.1"/>
    </source>
</evidence>
<keyword evidence="5 8" id="KW-0808">Transferase</keyword>
<name>A0A2P6AR61_9GAMM</name>
<dbReference type="UniPathway" id="UPA00053">
    <property type="reaction ID" value="UER00084"/>
</dbReference>
<comment type="function">
    <text evidence="1 8">Stereospecific condensation of phosphoenolpyruvate (PEP) and D-erythrose-4-phosphate (E4P) giving rise to 3-deoxy-D-arabino-heptulosonate-7-phosphate (DAHP).</text>
</comment>
<comment type="similarity">
    <text evidence="3 8">Belongs to the class-I DAHP synthase family.</text>
</comment>
<reference evidence="11" key="1">
    <citation type="submission" date="2018-02" db="EMBL/GenBank/DDBJ databases">
        <title>Genome sequencing of Solimonas sp. HR-BB.</title>
        <authorList>
            <person name="Lee Y."/>
            <person name="Jeon C.O."/>
        </authorList>
    </citation>
    <scope>NUCLEOTIDE SEQUENCE [LARGE SCALE GENOMIC DNA]</scope>
    <source>
        <strain evidence="11">HR-E</strain>
    </source>
</reference>
<proteinExistence type="inferred from homology"/>
<accession>A0A2P6AR61</accession>
<evidence type="ECO:0000256" key="8">
    <source>
        <dbReference type="PIRNR" id="PIRNR001361"/>
    </source>
</evidence>
<dbReference type="SUPFAM" id="SSF51569">
    <property type="entry name" value="Aldolase"/>
    <property type="match status" value="1"/>
</dbReference>
<dbReference type="GO" id="GO:0009073">
    <property type="term" value="P:aromatic amino acid family biosynthetic process"/>
    <property type="evidence" value="ECO:0007669"/>
    <property type="project" value="UniProtKB-KW"/>
</dbReference>
<evidence type="ECO:0000256" key="2">
    <source>
        <dbReference type="ARBA" id="ARBA00004688"/>
    </source>
</evidence>
<keyword evidence="6 8" id="KW-0057">Aromatic amino acid biosynthesis</keyword>
<organism evidence="10 11">
    <name type="scientific">Amnimonas aquatica</name>
    <dbReference type="NCBI Taxonomy" id="2094561"/>
    <lineage>
        <taxon>Bacteria</taxon>
        <taxon>Pseudomonadati</taxon>
        <taxon>Pseudomonadota</taxon>
        <taxon>Gammaproteobacteria</taxon>
        <taxon>Moraxellales</taxon>
        <taxon>Moraxellaceae</taxon>
        <taxon>Amnimonas</taxon>
    </lineage>
</organism>
<dbReference type="EC" id="2.5.1.54" evidence="8"/>
<gene>
    <name evidence="10" type="ORF">C5O18_08065</name>
</gene>
<dbReference type="Pfam" id="PF00793">
    <property type="entry name" value="DAHP_synth_1"/>
    <property type="match status" value="1"/>
</dbReference>
<dbReference type="EMBL" id="PTQZ01000215">
    <property type="protein sequence ID" value="PQA35896.1"/>
    <property type="molecule type" value="Genomic_DNA"/>
</dbReference>
<comment type="caution">
    <text evidence="10">The sequence shown here is derived from an EMBL/GenBank/DDBJ whole genome shotgun (WGS) entry which is preliminary data.</text>
</comment>
<dbReference type="OrthoDB" id="9807331at2"/>
<evidence type="ECO:0000313" key="11">
    <source>
        <dbReference type="Proteomes" id="UP000243900"/>
    </source>
</evidence>
<dbReference type="NCBIfam" id="NF009395">
    <property type="entry name" value="PRK12755.1"/>
    <property type="match status" value="1"/>
</dbReference>
<evidence type="ECO:0000256" key="1">
    <source>
        <dbReference type="ARBA" id="ARBA00003726"/>
    </source>
</evidence>
<evidence type="ECO:0000256" key="4">
    <source>
        <dbReference type="ARBA" id="ARBA00022605"/>
    </source>
</evidence>
<dbReference type="GO" id="GO:0042802">
    <property type="term" value="F:identical protein binding"/>
    <property type="evidence" value="ECO:0007669"/>
    <property type="project" value="UniProtKB-ARBA"/>
</dbReference>
<dbReference type="GO" id="GO:0008652">
    <property type="term" value="P:amino acid biosynthetic process"/>
    <property type="evidence" value="ECO:0007669"/>
    <property type="project" value="UniProtKB-KW"/>
</dbReference>
<evidence type="ECO:0000259" key="9">
    <source>
        <dbReference type="Pfam" id="PF00793"/>
    </source>
</evidence>
<dbReference type="InterPro" id="IPR013785">
    <property type="entry name" value="Aldolase_TIM"/>
</dbReference>
<keyword evidence="4 8" id="KW-0028">Amino-acid biosynthesis</keyword>
<comment type="catalytic activity">
    <reaction evidence="7 8">
        <text>D-erythrose 4-phosphate + phosphoenolpyruvate + H2O = 7-phospho-2-dehydro-3-deoxy-D-arabino-heptonate + phosphate</text>
        <dbReference type="Rhea" id="RHEA:14717"/>
        <dbReference type="ChEBI" id="CHEBI:15377"/>
        <dbReference type="ChEBI" id="CHEBI:16897"/>
        <dbReference type="ChEBI" id="CHEBI:43474"/>
        <dbReference type="ChEBI" id="CHEBI:58394"/>
        <dbReference type="ChEBI" id="CHEBI:58702"/>
        <dbReference type="EC" id="2.5.1.54"/>
    </reaction>
</comment>
<sequence>MSLADNQIDDQNIRSIDVLITPAELKRELPLSESAYDTVLSGRRVIRDILDGKDHRLFLVVGPCSIHDLKAAHEYAQRLKVLAAEVSDTLYLVMRVYFEKPRTTVGWKGLINDPYMDDSFRIQDGLRIGRKLLLELNELGLPCATEALDPMSPQFLHDLIAWSAIGARTTESQTHREMSSGLSSPVGFKNGTDGGLKVATNALLSVQNPHSFLGIDADGKVAVINTTGNRYGHVVLRGGDGKPNYDSVSVALAERELEKAKAPLNLMIDASHANSNKDPGLQPLVMDNVANQILEGNKSIIGMMIESHLKFGRQDIPKDLSQLEYGKSVTDGCIDWDTTEKAILSMRDKLKDVLPTRRS</sequence>
<dbReference type="GO" id="GO:0005737">
    <property type="term" value="C:cytoplasm"/>
    <property type="evidence" value="ECO:0007669"/>
    <property type="project" value="TreeGrafter"/>
</dbReference>
<dbReference type="GO" id="GO:0003849">
    <property type="term" value="F:3-deoxy-7-phosphoheptulonate synthase activity"/>
    <property type="evidence" value="ECO:0007669"/>
    <property type="project" value="UniProtKB-EC"/>
</dbReference>
<dbReference type="AlphaFoldDB" id="A0A2P6AR61"/>
<dbReference type="RefSeq" id="WP_105193016.1">
    <property type="nucleotide sequence ID" value="NZ_PTQZ01000215.1"/>
</dbReference>
<comment type="pathway">
    <text evidence="2 8">Metabolic intermediate biosynthesis; chorismate biosynthesis; chorismate from D-erythrose 4-phosphate and phosphoenolpyruvate: step 1/7.</text>
</comment>
<dbReference type="Proteomes" id="UP000243900">
    <property type="component" value="Unassembled WGS sequence"/>
</dbReference>
<dbReference type="Gene3D" id="3.20.20.70">
    <property type="entry name" value="Aldolase class I"/>
    <property type="match status" value="1"/>
</dbReference>
<dbReference type="PANTHER" id="PTHR21225:SF10">
    <property type="entry name" value="PHOSPHO-2-DEHYDRO-3-DEOXYHEPTONATE ALDOLASE, TYR-SENSITIVE"/>
    <property type="match status" value="1"/>
</dbReference>
<feature type="domain" description="DAHP synthetase I/KDSA" evidence="9">
    <location>
        <begin position="48"/>
        <end position="341"/>
    </location>
</feature>
<dbReference type="PANTHER" id="PTHR21225">
    <property type="entry name" value="PHOSPHO-2-DEHYDRO-3-DEOXYHEPTONATE ALDOLASE DAHP SYNTHETASE"/>
    <property type="match status" value="1"/>
</dbReference>
<keyword evidence="11" id="KW-1185">Reference proteome</keyword>
<evidence type="ECO:0000256" key="7">
    <source>
        <dbReference type="ARBA" id="ARBA00047508"/>
    </source>
</evidence>
<dbReference type="FunFam" id="3.20.20.70:FF:000005">
    <property type="entry name" value="Phospho-2-dehydro-3-deoxyheptonate aldolase"/>
    <property type="match status" value="1"/>
</dbReference>
<dbReference type="PIRSF" id="PIRSF001361">
    <property type="entry name" value="DAHP_synthase"/>
    <property type="match status" value="1"/>
</dbReference>
<evidence type="ECO:0000256" key="5">
    <source>
        <dbReference type="ARBA" id="ARBA00022679"/>
    </source>
</evidence>
<dbReference type="InterPro" id="IPR006218">
    <property type="entry name" value="DAHP1/KDSA"/>
</dbReference>
<protein>
    <recommendedName>
        <fullName evidence="8">Phospho-2-dehydro-3-deoxyheptonate aldolase</fullName>
        <ecNumber evidence="8">2.5.1.54</ecNumber>
    </recommendedName>
</protein>